<reference evidence="2 3" key="1">
    <citation type="journal article" date="2015" name="Genome Biol. Evol.">
        <title>Comparative Genomics of a Bacterivorous Green Alga Reveals Evolutionary Causalities and Consequences of Phago-Mixotrophic Mode of Nutrition.</title>
        <authorList>
            <person name="Burns J.A."/>
            <person name="Paasch A."/>
            <person name="Narechania A."/>
            <person name="Kim E."/>
        </authorList>
    </citation>
    <scope>NUCLEOTIDE SEQUENCE [LARGE SCALE GENOMIC DNA]</scope>
    <source>
        <strain evidence="2 3">PLY_AMNH</strain>
    </source>
</reference>
<keyword evidence="3" id="KW-1185">Reference proteome</keyword>
<gene>
    <name evidence="2" type="ORF">CYMTET_23112</name>
</gene>
<evidence type="ECO:0000313" key="3">
    <source>
        <dbReference type="Proteomes" id="UP001190700"/>
    </source>
</evidence>
<feature type="compositionally biased region" description="Basic and acidic residues" evidence="1">
    <location>
        <begin position="326"/>
        <end position="347"/>
    </location>
</feature>
<feature type="region of interest" description="Disordered" evidence="1">
    <location>
        <begin position="393"/>
        <end position="412"/>
    </location>
</feature>
<feature type="region of interest" description="Disordered" evidence="1">
    <location>
        <begin position="291"/>
        <end position="351"/>
    </location>
</feature>
<proteinExistence type="predicted"/>
<dbReference type="EMBL" id="LGRX02011861">
    <property type="protein sequence ID" value="KAK3268387.1"/>
    <property type="molecule type" value="Genomic_DNA"/>
</dbReference>
<dbReference type="AlphaFoldDB" id="A0AAE0FYK9"/>
<accession>A0AAE0FYK9</accession>
<evidence type="ECO:0000256" key="1">
    <source>
        <dbReference type="SAM" id="MobiDB-lite"/>
    </source>
</evidence>
<name>A0AAE0FYK9_9CHLO</name>
<feature type="compositionally biased region" description="Polar residues" evidence="1">
    <location>
        <begin position="291"/>
        <end position="302"/>
    </location>
</feature>
<dbReference type="Proteomes" id="UP001190700">
    <property type="component" value="Unassembled WGS sequence"/>
</dbReference>
<sequence length="431" mass="47697">MLRPRHPLRKWQRHRCLGWDQAKRKGPFYFYAAEVLVMLHSLRVDMQPSTGSASASNKYSVTATGMDPVEHNEGSEAAKGDMGILRLAARGGPAIFIVAGILLAHEQCQKPESMPIDDPPVEAPKIVPAPNAEASMVKRTNNVHTAKQLEFMDAQRALRHQAGRQAGSTVHAVLATRARHAVSEEVVRVRRPTESPTAVQRDLLHTFRLSSMPAAESKFYQHDYSLQMPPMLEMHAPARTELADVIIEHKEEPEMNLHQSCLFFAAKSIAAAKAALRSAIQACSMTASGLQERQLTASTPSWERQRARAAANRAWRDRSANMTPRPKQDSSIDASTHLDSHSPEKTPRTRRPIVQSWLSSLATGSSTVRSSITLQAMDSDSKQDMAEFQEDFEGSVEDMEDQTNPFPPPPSADTLITVSLQTWLVKCESAV</sequence>
<protein>
    <submittedName>
        <fullName evidence="2">Uncharacterized protein</fullName>
    </submittedName>
</protein>
<evidence type="ECO:0000313" key="2">
    <source>
        <dbReference type="EMBL" id="KAK3268387.1"/>
    </source>
</evidence>
<comment type="caution">
    <text evidence="2">The sequence shown here is derived from an EMBL/GenBank/DDBJ whole genome shotgun (WGS) entry which is preliminary data.</text>
</comment>
<organism evidence="2 3">
    <name type="scientific">Cymbomonas tetramitiformis</name>
    <dbReference type="NCBI Taxonomy" id="36881"/>
    <lineage>
        <taxon>Eukaryota</taxon>
        <taxon>Viridiplantae</taxon>
        <taxon>Chlorophyta</taxon>
        <taxon>Pyramimonadophyceae</taxon>
        <taxon>Pyramimonadales</taxon>
        <taxon>Pyramimonadaceae</taxon>
        <taxon>Cymbomonas</taxon>
    </lineage>
</organism>